<dbReference type="SUPFAM" id="SSF54928">
    <property type="entry name" value="RNA-binding domain, RBD"/>
    <property type="match status" value="1"/>
</dbReference>
<gene>
    <name evidence="3" type="ORF">CSKR_103071</name>
</gene>
<protein>
    <recommendedName>
        <fullName evidence="2">RRM domain-containing protein</fullName>
    </recommendedName>
</protein>
<reference evidence="3 4" key="1">
    <citation type="journal article" date="2018" name="Biotechnol. Adv.">
        <title>Improved genomic resources and new bioinformatic workflow for the carcinogenic parasite Clonorchis sinensis: Biotechnological implications.</title>
        <authorList>
            <person name="Wang D."/>
            <person name="Korhonen P.K."/>
            <person name="Gasser R.B."/>
            <person name="Young N.D."/>
        </authorList>
    </citation>
    <scope>NUCLEOTIDE SEQUENCE [LARGE SCALE GENOMIC DNA]</scope>
    <source>
        <strain evidence="3">Cs-k2</strain>
    </source>
</reference>
<keyword evidence="4" id="KW-1185">Reference proteome</keyword>
<dbReference type="InterPro" id="IPR000504">
    <property type="entry name" value="RRM_dom"/>
</dbReference>
<dbReference type="Pfam" id="PF00076">
    <property type="entry name" value="RRM_1"/>
    <property type="match status" value="1"/>
</dbReference>
<evidence type="ECO:0000256" key="1">
    <source>
        <dbReference type="PROSITE-ProRule" id="PRU00176"/>
    </source>
</evidence>
<dbReference type="AlphaFoldDB" id="A0A8T1ML91"/>
<dbReference type="OrthoDB" id="1748655at2759"/>
<comment type="caution">
    <text evidence="3">The sequence shown here is derived from an EMBL/GenBank/DDBJ whole genome shotgun (WGS) entry which is preliminary data.</text>
</comment>
<dbReference type="InterPro" id="IPR035979">
    <property type="entry name" value="RBD_domain_sf"/>
</dbReference>
<accession>A0A8T1ML91</accession>
<keyword evidence="1" id="KW-0694">RNA-binding</keyword>
<dbReference type="GO" id="GO:0003723">
    <property type="term" value="F:RNA binding"/>
    <property type="evidence" value="ECO:0007669"/>
    <property type="project" value="UniProtKB-UniRule"/>
</dbReference>
<feature type="domain" description="RRM" evidence="2">
    <location>
        <begin position="1"/>
        <end position="54"/>
    </location>
</feature>
<reference evidence="3 4" key="2">
    <citation type="journal article" date="2021" name="Genomics">
        <title>High-quality reference genome for Clonorchis sinensis.</title>
        <authorList>
            <person name="Young N.D."/>
            <person name="Stroehlein A.J."/>
            <person name="Kinkar L."/>
            <person name="Wang T."/>
            <person name="Sohn W.M."/>
            <person name="Chang B.C.H."/>
            <person name="Kaur P."/>
            <person name="Weisz D."/>
            <person name="Dudchenko O."/>
            <person name="Aiden E.L."/>
            <person name="Korhonen P.K."/>
            <person name="Gasser R.B."/>
        </authorList>
    </citation>
    <scope>NUCLEOTIDE SEQUENCE [LARGE SCALE GENOMIC DNA]</scope>
    <source>
        <strain evidence="3">Cs-k2</strain>
    </source>
</reference>
<dbReference type="PROSITE" id="PS50102">
    <property type="entry name" value="RRM"/>
    <property type="match status" value="1"/>
</dbReference>
<dbReference type="EMBL" id="NIRI02000042">
    <property type="protein sequence ID" value="KAG5449698.1"/>
    <property type="molecule type" value="Genomic_DNA"/>
</dbReference>
<dbReference type="InterPro" id="IPR012677">
    <property type="entry name" value="Nucleotide-bd_a/b_plait_sf"/>
</dbReference>
<evidence type="ECO:0000259" key="2">
    <source>
        <dbReference type="PROSITE" id="PS50102"/>
    </source>
</evidence>
<organism evidence="3 4">
    <name type="scientific">Clonorchis sinensis</name>
    <name type="common">Chinese liver fluke</name>
    <dbReference type="NCBI Taxonomy" id="79923"/>
    <lineage>
        <taxon>Eukaryota</taxon>
        <taxon>Metazoa</taxon>
        <taxon>Spiralia</taxon>
        <taxon>Lophotrochozoa</taxon>
        <taxon>Platyhelminthes</taxon>
        <taxon>Trematoda</taxon>
        <taxon>Digenea</taxon>
        <taxon>Opisthorchiida</taxon>
        <taxon>Opisthorchiata</taxon>
        <taxon>Opisthorchiidae</taxon>
        <taxon>Clonorchis</taxon>
    </lineage>
</organism>
<proteinExistence type="predicted"/>
<evidence type="ECO:0000313" key="4">
    <source>
        <dbReference type="Proteomes" id="UP000286415"/>
    </source>
</evidence>
<dbReference type="Proteomes" id="UP000286415">
    <property type="component" value="Unassembled WGS sequence"/>
</dbReference>
<name>A0A8T1ML91_CLOSI</name>
<sequence>MLPKIVSINLVGGETGSRGFCFVDFATRDDLAKALERNDALLCGRPLSVRIADPNTTHYSVDLMCTYDDCRGQCLHGRIRLSYTETCGNVQRHQQHKPCLCFVKDKELIRNCDRQYALSINRKVEDATKLPTTL</sequence>
<dbReference type="Gene3D" id="3.30.70.330">
    <property type="match status" value="1"/>
</dbReference>
<evidence type="ECO:0000313" key="3">
    <source>
        <dbReference type="EMBL" id="KAG5449698.1"/>
    </source>
</evidence>